<dbReference type="InterPro" id="IPR050653">
    <property type="entry name" value="Prot_Inhib_GrowthFact_Antg"/>
</dbReference>
<feature type="domain" description="Kazal-like" evidence="5">
    <location>
        <begin position="442"/>
        <end position="499"/>
    </location>
</feature>
<dbReference type="EMBL" id="WJQU01000003">
    <property type="protein sequence ID" value="KAJ6640267.1"/>
    <property type="molecule type" value="Genomic_DNA"/>
</dbReference>
<dbReference type="Proteomes" id="UP001151699">
    <property type="component" value="Chromosome X"/>
</dbReference>
<evidence type="ECO:0000313" key="6">
    <source>
        <dbReference type="EMBL" id="KAJ6640267.1"/>
    </source>
</evidence>
<dbReference type="PANTHER" id="PTHR10913:SF45">
    <property type="entry name" value="FOLLISTATIN, ISOFORM A-RELATED"/>
    <property type="match status" value="1"/>
</dbReference>
<feature type="domain" description="Kazal-like" evidence="5">
    <location>
        <begin position="923"/>
        <end position="983"/>
    </location>
</feature>
<sequence>MRVDTKVDTKATKKDNDSKNNDNKGKAAVEIVQNIDHKLRGEDNDRKDKDGKVSDSKVNDGKGNDRKDDQSCNGKNEKDEKIDTKVTKKDNDSKDSDKKDKDDKGNNRKDSDNKGKASGEVGQTIDHKPCGEDKDGKGNDRKDNQPSNGKNEKDEKIDTKNEKDEKIDTKVTKKENDSKDSDRKDKDDKGNNRKDSDNKGKASEEVGQTIDHKPCGEDKDGKASGEEGQTIDHKPCGEDNDRKDKDGKGNDRKDNDGKGNDRKDNQPCNGKNEKDEKIDTKVTKKDNDSKENDRKDKDNKGNNRKDNDNKGKASGEVGQTIDHKTCGENNDRKDKYGKGNDHKNNQPCNGKNDKDEKSVNKVTKKDHEGKDNDRKDNDSKDQDRKDKDRKDNDRKDNDRKDNDRKGNDRKDNDRKDNDRKDNDSKGKNCGEEGHNIDNKPCGQPVCNEFCPLNLDPLCAEPDGFKGDPKTFDNKCLFNLYNCKHPNQKYKAIYDGLCKPKCPEVCPLYEKPFCALPVGKCGKPTSFGNPCLLGVYNCKNPNDQYEYFHDGECIEQPSKPDCGVIDCPQIEKLICATAVGFAEQPRTFLNKCLLEVHNCFNPDKQFQYSYDGKCVTEEPLPECEVTKCPQDNKPVCGLPNGFCAEPRSFPNKCYLDVYNAANPKQQYQYFHDGDCLTKTNPEHGCDVKVCPNENSPVCAVPDGCGGSSRTFTNKCYLEIYNSFNPNARYKYSHDGKCSDEPAPNCDSILCTKERFPVCAIPDNFCGPIREFPNDCERDVYNCKNPTKKYGYFHNGECLKPTKEPLPECEVTKCPQDNKPVCGLPNGFCAEPRSFPNKCYLDVYNAANPKQQYQHFHDGDCLTKTNPEHGCDVKVCPNENSPVCAVPDGCGGSSRTFTNKCYLEIYNSFNPNARYKYSHDGKCSDEPAPNCDSILCTKERFPVCAIPDNFCGPIREFPNDCERDVYNCKNPTKKYGYFHNGECLKSTEPNCAAISCSNQGPAICALPDGFCGEPKTFTNECNLKVYNCINSKQSKYTSCTSSPIVRKCLTTTFLLSSLEYKFFHGGKCLPQPVICNTICPDIYDPVCTIGQSGDVRQFPNKCSFNSYNCQNENKQYMFLYGGECNVCKSIVCNKIYQPICAVNSKKVYRTFSTLCLLQQHNCDNCNDSYEYYSEGECKEPVVCEEGQVLDDDGTYNKCQLSCPKNYDPICGRNAQGGSKTFSNRCEFEKHNCLNPIHQYCVEYEGECNNCRVICQKIFAPLCAIDASGNQKEFANDCEYQSFKCRYSKNPYTKTYDGPCRTQEPVCEVPQPCTMEYAPVCATSATLGSRTFSNKCERDAYIKQHPKEGYVPDYDGVCKEKCQLACPKNLDPLCGINANGEEKTFSNRCEFEKHNCLNPENQYSEGYEGKCNNCRIGCPKIYAPVCTIDGSGVEHQFGNDCEFQSYNCRNQGNQYTLAYEGECHQCQIMCMAIYKPVCAEDFAGNEITYSNQCAFDSYNCRYPYSKHTLKHQGPCKANCLKPCPRIIDPVCAKNEKGNTKTFNTECELENYNCENDNEKYTLQYKGKCKPECPSICLAIYKPVCASPDGNINNNDAQTFSSQCQLDVYNCNNPAKVYTKAADGECPVNCRKLKCPKEEKWICATPINPKGKPCSFFNDCERLLHNCNNPQETFNYSHDGQCDKRF</sequence>
<accession>A0A9Q0MYK3</accession>
<name>A0A9Q0MYK3_9DIPT</name>
<dbReference type="Gene3D" id="3.30.60.30">
    <property type="match status" value="19"/>
</dbReference>
<feature type="domain" description="Kazal-like" evidence="5">
    <location>
        <begin position="1515"/>
        <end position="1567"/>
    </location>
</feature>
<feature type="compositionally biased region" description="Basic and acidic residues" evidence="4">
    <location>
        <begin position="35"/>
        <end position="117"/>
    </location>
</feature>
<feature type="region of interest" description="Disordered" evidence="4">
    <location>
        <begin position="1"/>
        <end position="431"/>
    </location>
</feature>
<feature type="domain" description="Kazal-like" evidence="5">
    <location>
        <begin position="801"/>
        <end position="861"/>
    </location>
</feature>
<keyword evidence="2" id="KW-0722">Serine protease inhibitor</keyword>
<feature type="domain" description="Kazal-like" evidence="5">
    <location>
        <begin position="1462"/>
        <end position="1514"/>
    </location>
</feature>
<dbReference type="GO" id="GO:0005576">
    <property type="term" value="C:extracellular region"/>
    <property type="evidence" value="ECO:0007669"/>
    <property type="project" value="TreeGrafter"/>
</dbReference>
<feature type="compositionally biased region" description="Basic and acidic residues" evidence="4">
    <location>
        <begin position="125"/>
        <end position="313"/>
    </location>
</feature>
<feature type="domain" description="Kazal-like" evidence="5">
    <location>
        <begin position="500"/>
        <end position="554"/>
    </location>
</feature>
<dbReference type="SMART" id="SM00280">
    <property type="entry name" value="KAZAL"/>
    <property type="match status" value="11"/>
</dbReference>
<dbReference type="CDD" id="cd00104">
    <property type="entry name" value="KAZAL_FS"/>
    <property type="match status" value="1"/>
</dbReference>
<feature type="domain" description="Kazal-like" evidence="5">
    <location>
        <begin position="863"/>
        <end position="922"/>
    </location>
</feature>
<proteinExistence type="predicted"/>
<evidence type="ECO:0000256" key="4">
    <source>
        <dbReference type="SAM" id="MobiDB-lite"/>
    </source>
</evidence>
<evidence type="ECO:0000259" key="5">
    <source>
        <dbReference type="PROSITE" id="PS51465"/>
    </source>
</evidence>
<feature type="compositionally biased region" description="Basic and acidic residues" evidence="4">
    <location>
        <begin position="351"/>
        <end position="431"/>
    </location>
</feature>
<feature type="compositionally biased region" description="Basic and acidic residues" evidence="4">
    <location>
        <begin position="321"/>
        <end position="344"/>
    </location>
</feature>
<feature type="domain" description="Kazal-like" evidence="5">
    <location>
        <begin position="738"/>
        <end position="798"/>
    </location>
</feature>
<comment type="caution">
    <text evidence="6">The sequence shown here is derived from an EMBL/GenBank/DDBJ whole genome shotgun (WGS) entry which is preliminary data.</text>
</comment>
<dbReference type="OrthoDB" id="7783180at2759"/>
<keyword evidence="7" id="KW-1185">Reference proteome</keyword>
<feature type="domain" description="Kazal-like" evidence="5">
    <location>
        <begin position="1190"/>
        <end position="1247"/>
    </location>
</feature>
<keyword evidence="3" id="KW-1015">Disulfide bond</keyword>
<feature type="domain" description="Kazal-like" evidence="5">
    <location>
        <begin position="1349"/>
        <end position="1410"/>
    </location>
</feature>
<evidence type="ECO:0000256" key="1">
    <source>
        <dbReference type="ARBA" id="ARBA00022690"/>
    </source>
</evidence>
<feature type="domain" description="Kazal-like" evidence="5">
    <location>
        <begin position="616"/>
        <end position="676"/>
    </location>
</feature>
<dbReference type="PANTHER" id="PTHR10913">
    <property type="entry name" value="FOLLISTATIN-RELATED"/>
    <property type="match status" value="1"/>
</dbReference>
<evidence type="ECO:0000256" key="2">
    <source>
        <dbReference type="ARBA" id="ARBA00022900"/>
    </source>
</evidence>
<organism evidence="6 7">
    <name type="scientific">Pseudolycoriella hygida</name>
    <dbReference type="NCBI Taxonomy" id="35572"/>
    <lineage>
        <taxon>Eukaryota</taxon>
        <taxon>Metazoa</taxon>
        <taxon>Ecdysozoa</taxon>
        <taxon>Arthropoda</taxon>
        <taxon>Hexapoda</taxon>
        <taxon>Insecta</taxon>
        <taxon>Pterygota</taxon>
        <taxon>Neoptera</taxon>
        <taxon>Endopterygota</taxon>
        <taxon>Diptera</taxon>
        <taxon>Nematocera</taxon>
        <taxon>Sciaroidea</taxon>
        <taxon>Sciaridae</taxon>
        <taxon>Pseudolycoriella</taxon>
    </lineage>
</organism>
<feature type="domain" description="Kazal-like" evidence="5">
    <location>
        <begin position="1067"/>
        <end position="1124"/>
    </location>
</feature>
<feature type="domain" description="Kazal-like" evidence="5">
    <location>
        <begin position="555"/>
        <end position="615"/>
    </location>
</feature>
<dbReference type="PROSITE" id="PS51465">
    <property type="entry name" value="KAZAL_2"/>
    <property type="match status" value="17"/>
</dbReference>
<dbReference type="InterPro" id="IPR002350">
    <property type="entry name" value="Kazal_dom"/>
</dbReference>
<feature type="compositionally biased region" description="Basic and acidic residues" evidence="4">
    <location>
        <begin position="1"/>
        <end position="27"/>
    </location>
</feature>
<dbReference type="InterPro" id="IPR036058">
    <property type="entry name" value="Kazal_dom_sf"/>
</dbReference>
<feature type="domain" description="Kazal-like" evidence="5">
    <location>
        <begin position="1411"/>
        <end position="1461"/>
    </location>
</feature>
<dbReference type="Pfam" id="PF07648">
    <property type="entry name" value="Kazal_2"/>
    <property type="match status" value="8"/>
</dbReference>
<keyword evidence="1" id="KW-0646">Protease inhibitor</keyword>
<dbReference type="SUPFAM" id="SSF100895">
    <property type="entry name" value="Kazal-type serine protease inhibitors"/>
    <property type="match status" value="6"/>
</dbReference>
<protein>
    <submittedName>
        <fullName evidence="6">Ovoinhibitor</fullName>
    </submittedName>
</protein>
<feature type="domain" description="Kazal-like" evidence="5">
    <location>
        <begin position="678"/>
        <end position="737"/>
    </location>
</feature>
<evidence type="ECO:0000313" key="7">
    <source>
        <dbReference type="Proteomes" id="UP001151699"/>
    </source>
</evidence>
<gene>
    <name evidence="6" type="primary">SPINK5</name>
    <name evidence="6" type="ORF">Bhyg_13017</name>
</gene>
<feature type="domain" description="Kazal-like" evidence="5">
    <location>
        <begin position="1248"/>
        <end position="1299"/>
    </location>
</feature>
<feature type="domain" description="Kazal-like" evidence="5">
    <location>
        <begin position="1568"/>
        <end position="1624"/>
    </location>
</feature>
<reference evidence="6" key="1">
    <citation type="submission" date="2022-07" db="EMBL/GenBank/DDBJ databases">
        <authorList>
            <person name="Trinca V."/>
            <person name="Uliana J.V.C."/>
            <person name="Torres T.T."/>
            <person name="Ward R.J."/>
            <person name="Monesi N."/>
        </authorList>
    </citation>
    <scope>NUCLEOTIDE SEQUENCE</scope>
    <source>
        <strain evidence="6">HSMRA1968</strain>
        <tissue evidence="6">Whole embryos</tissue>
    </source>
</reference>
<evidence type="ECO:0000256" key="3">
    <source>
        <dbReference type="ARBA" id="ARBA00023157"/>
    </source>
</evidence>